<dbReference type="Proteomes" id="UP000229753">
    <property type="component" value="Unassembled WGS sequence"/>
</dbReference>
<evidence type="ECO:0000256" key="1">
    <source>
        <dbReference type="ARBA" id="ARBA00000642"/>
    </source>
</evidence>
<accession>A0A2M7TKN6</accession>
<keyword evidence="5 7" id="KW-0418">Kinase</keyword>
<evidence type="ECO:0000256" key="7">
    <source>
        <dbReference type="RuleBase" id="RU000532"/>
    </source>
</evidence>
<dbReference type="InterPro" id="IPR015824">
    <property type="entry name" value="Phosphoglycerate_kinase_N"/>
</dbReference>
<dbReference type="PANTHER" id="PTHR11406">
    <property type="entry name" value="PHOSPHOGLYCERATE KINASE"/>
    <property type="match status" value="1"/>
</dbReference>
<dbReference type="PRINTS" id="PR00477">
    <property type="entry name" value="PHGLYCKINASE"/>
</dbReference>
<gene>
    <name evidence="8" type="primary">pgk</name>
    <name evidence="8" type="ORF">COY29_05210</name>
</gene>
<dbReference type="GO" id="GO:0005829">
    <property type="term" value="C:cytosol"/>
    <property type="evidence" value="ECO:0007669"/>
    <property type="project" value="TreeGrafter"/>
</dbReference>
<sequence>MIKSIKELGEKELYGKKILLRVDFNVPIENGKISETYRIKANKETINFLINHGAVIGFVSHITAIDSFGPISNQIKEVLGVDFNFVSDCVGESVETSLNSAKPGDTFLLENVRKYEGEEKNDINFAENLAKPFDLYINNAFSASHRNHASLVAITKFLPSYAGFLLVKEIEKLSSALNMPEGRKTLILGGAKIETKVPVIKNFLDKAENILIGGAIANVFLKAKNIDIKKSLTDDNFLPEAKKLLEKNSHIIIPEDYVMADELILDIG</sequence>
<dbReference type="EMBL" id="PFNO01000174">
    <property type="protein sequence ID" value="PIZ47422.1"/>
    <property type="molecule type" value="Genomic_DNA"/>
</dbReference>
<proteinExistence type="inferred from homology"/>
<name>A0A2M7TKN6_9BACT</name>
<dbReference type="Pfam" id="PF00162">
    <property type="entry name" value="PGK"/>
    <property type="match status" value="1"/>
</dbReference>
<dbReference type="EC" id="2.7.2.3" evidence="2 7"/>
<comment type="caution">
    <text evidence="8">The sequence shown here is derived from an EMBL/GenBank/DDBJ whole genome shotgun (WGS) entry which is preliminary data.</text>
</comment>
<dbReference type="GO" id="GO:0043531">
    <property type="term" value="F:ADP binding"/>
    <property type="evidence" value="ECO:0007669"/>
    <property type="project" value="TreeGrafter"/>
</dbReference>
<comment type="catalytic activity">
    <reaction evidence="1 7">
        <text>(2R)-3-phosphoglycerate + ATP = (2R)-3-phospho-glyceroyl phosphate + ADP</text>
        <dbReference type="Rhea" id="RHEA:14801"/>
        <dbReference type="ChEBI" id="CHEBI:30616"/>
        <dbReference type="ChEBI" id="CHEBI:57604"/>
        <dbReference type="ChEBI" id="CHEBI:58272"/>
        <dbReference type="ChEBI" id="CHEBI:456216"/>
        <dbReference type="EC" id="2.7.2.3"/>
    </reaction>
</comment>
<evidence type="ECO:0000256" key="5">
    <source>
        <dbReference type="ARBA" id="ARBA00022777"/>
    </source>
</evidence>
<dbReference type="SUPFAM" id="SSF53748">
    <property type="entry name" value="Phosphoglycerate kinase"/>
    <property type="match status" value="1"/>
</dbReference>
<dbReference type="InterPro" id="IPR036043">
    <property type="entry name" value="Phosphoglycerate_kinase_sf"/>
</dbReference>
<dbReference type="AlphaFoldDB" id="A0A2M7TKN6"/>
<dbReference type="GO" id="GO:0006096">
    <property type="term" value="P:glycolytic process"/>
    <property type="evidence" value="ECO:0007669"/>
    <property type="project" value="InterPro"/>
</dbReference>
<dbReference type="GO" id="GO:0005524">
    <property type="term" value="F:ATP binding"/>
    <property type="evidence" value="ECO:0007669"/>
    <property type="project" value="UniProtKB-KW"/>
</dbReference>
<evidence type="ECO:0000256" key="2">
    <source>
        <dbReference type="ARBA" id="ARBA00013061"/>
    </source>
</evidence>
<evidence type="ECO:0000256" key="3">
    <source>
        <dbReference type="ARBA" id="ARBA00022679"/>
    </source>
</evidence>
<comment type="similarity">
    <text evidence="7">Belongs to the phosphoglycerate kinase family.</text>
</comment>
<protein>
    <recommendedName>
        <fullName evidence="2 7">Phosphoglycerate kinase</fullName>
        <ecNumber evidence="2 7">2.7.2.3</ecNumber>
    </recommendedName>
</protein>
<keyword evidence="3 7" id="KW-0808">Transferase</keyword>
<organism evidence="8 9">
    <name type="scientific">Candidatus Woesebacteria bacterium CG_4_10_14_0_2_um_filter_39_14</name>
    <dbReference type="NCBI Taxonomy" id="1975054"/>
    <lineage>
        <taxon>Bacteria</taxon>
        <taxon>Candidatus Woeseibacteriota</taxon>
    </lineage>
</organism>
<dbReference type="InterPro" id="IPR001576">
    <property type="entry name" value="Phosphoglycerate_kinase"/>
</dbReference>
<evidence type="ECO:0000313" key="9">
    <source>
        <dbReference type="Proteomes" id="UP000229753"/>
    </source>
</evidence>
<keyword evidence="4" id="KW-0547">Nucleotide-binding</keyword>
<evidence type="ECO:0000313" key="8">
    <source>
        <dbReference type="EMBL" id="PIZ47422.1"/>
    </source>
</evidence>
<keyword evidence="6" id="KW-0067">ATP-binding</keyword>
<dbReference type="PANTHER" id="PTHR11406:SF23">
    <property type="entry name" value="PHOSPHOGLYCERATE KINASE 1, CHLOROPLASTIC-RELATED"/>
    <property type="match status" value="1"/>
</dbReference>
<dbReference type="Gene3D" id="3.40.50.1260">
    <property type="entry name" value="Phosphoglycerate kinase, N-terminal domain"/>
    <property type="match status" value="2"/>
</dbReference>
<dbReference type="GO" id="GO:0006094">
    <property type="term" value="P:gluconeogenesis"/>
    <property type="evidence" value="ECO:0007669"/>
    <property type="project" value="TreeGrafter"/>
</dbReference>
<dbReference type="GO" id="GO:0004618">
    <property type="term" value="F:phosphoglycerate kinase activity"/>
    <property type="evidence" value="ECO:0007669"/>
    <property type="project" value="UniProtKB-EC"/>
</dbReference>
<evidence type="ECO:0000256" key="6">
    <source>
        <dbReference type="ARBA" id="ARBA00022840"/>
    </source>
</evidence>
<feature type="non-terminal residue" evidence="8">
    <location>
        <position position="268"/>
    </location>
</feature>
<reference evidence="9" key="1">
    <citation type="submission" date="2017-09" db="EMBL/GenBank/DDBJ databases">
        <title>Depth-based differentiation of microbial function through sediment-hosted aquifers and enrichment of novel symbionts in the deep terrestrial subsurface.</title>
        <authorList>
            <person name="Probst A.J."/>
            <person name="Ladd B."/>
            <person name="Jarett J.K."/>
            <person name="Geller-Mcgrath D.E."/>
            <person name="Sieber C.M.K."/>
            <person name="Emerson J.B."/>
            <person name="Anantharaman K."/>
            <person name="Thomas B.C."/>
            <person name="Malmstrom R."/>
            <person name="Stieglmeier M."/>
            <person name="Klingl A."/>
            <person name="Woyke T."/>
            <person name="Ryan C.M."/>
            <person name="Banfield J.F."/>
        </authorList>
    </citation>
    <scope>NUCLEOTIDE SEQUENCE [LARGE SCALE GENOMIC DNA]</scope>
</reference>
<evidence type="ECO:0000256" key="4">
    <source>
        <dbReference type="ARBA" id="ARBA00022741"/>
    </source>
</evidence>